<name>A0A7Y6BVT4_9BACL</name>
<evidence type="ECO:0000313" key="3">
    <source>
        <dbReference type="Proteomes" id="UP000526125"/>
    </source>
</evidence>
<organism evidence="2 3">
    <name type="scientific">Paenibacillus xylanilyticus</name>
    <dbReference type="NCBI Taxonomy" id="248903"/>
    <lineage>
        <taxon>Bacteria</taxon>
        <taxon>Bacillati</taxon>
        <taxon>Bacillota</taxon>
        <taxon>Bacilli</taxon>
        <taxon>Bacillales</taxon>
        <taxon>Paenibacillaceae</taxon>
        <taxon>Paenibacillus</taxon>
    </lineage>
</organism>
<dbReference type="Proteomes" id="UP000526125">
    <property type="component" value="Unassembled WGS sequence"/>
</dbReference>
<comment type="caution">
    <text evidence="2">The sequence shown here is derived from an EMBL/GenBank/DDBJ whole genome shotgun (WGS) entry which is preliminary data.</text>
</comment>
<sequence length="345" mass="38294">MENIIYDCIVIGGGQSGLAAAYYLQQARRSFILLEKSEEHLGSWANYYDSLTLFSPAAYSSLPGLIFPGGANYYPRRDEVVQYLISYAATFKFPIYSGQEVIKGDKEGNIYTVHTLSGEKFLTRSIICASGAFVNPRIPDIPGMDQFKGEMLHAKDYRNEAEFKNKRIVVVGGGNSAVQIAVELARAAHVTIASRSPIKFKPQVIAGKDIHFWLTILRLDQSTWGKRLLQKNSEGVLDNGFYKDAIDKNRPDTKNMFKAFTEKGVVWSDDAREDVDAVIFATGYIPNFEYLNGLNVLDSLGNPLKQIDENIHFVGIPWQTSFASATIRGAGEDAKKAVLALAKKL</sequence>
<dbReference type="PANTHER" id="PTHR43539:SF78">
    <property type="entry name" value="FLAVIN-CONTAINING MONOOXYGENASE"/>
    <property type="match status" value="1"/>
</dbReference>
<dbReference type="PRINTS" id="PR00368">
    <property type="entry name" value="FADPNR"/>
</dbReference>
<dbReference type="SUPFAM" id="SSF51905">
    <property type="entry name" value="FAD/NAD(P)-binding domain"/>
    <property type="match status" value="2"/>
</dbReference>
<dbReference type="Pfam" id="PF13738">
    <property type="entry name" value="Pyr_redox_3"/>
    <property type="match status" value="1"/>
</dbReference>
<dbReference type="RefSeq" id="WP_175395194.1">
    <property type="nucleotide sequence ID" value="NZ_JABMCB010000169.1"/>
</dbReference>
<proteinExistence type="predicted"/>
<dbReference type="GO" id="GO:0050660">
    <property type="term" value="F:flavin adenine dinucleotide binding"/>
    <property type="evidence" value="ECO:0007669"/>
    <property type="project" value="InterPro"/>
</dbReference>
<accession>A0A7Y6BVT4</accession>
<dbReference type="Gene3D" id="3.50.50.60">
    <property type="entry name" value="FAD/NAD(P)-binding domain"/>
    <property type="match status" value="1"/>
</dbReference>
<dbReference type="EMBL" id="JABMCB010000169">
    <property type="protein sequence ID" value="NUU75376.1"/>
    <property type="molecule type" value="Genomic_DNA"/>
</dbReference>
<dbReference type="AlphaFoldDB" id="A0A7Y6BVT4"/>
<reference evidence="2 3" key="1">
    <citation type="submission" date="2020-05" db="EMBL/GenBank/DDBJ databases">
        <title>Genome Sequencing of Type Strains.</title>
        <authorList>
            <person name="Lemaire J.F."/>
            <person name="Inderbitzin P."/>
            <person name="Gregorio O.A."/>
            <person name="Collins S.B."/>
            <person name="Wespe N."/>
            <person name="Knight-Connoni V."/>
        </authorList>
    </citation>
    <scope>NUCLEOTIDE SEQUENCE [LARGE SCALE GENOMIC DNA]</scope>
    <source>
        <strain evidence="2 3">LMG 21957</strain>
    </source>
</reference>
<keyword evidence="1" id="KW-0560">Oxidoreductase</keyword>
<keyword evidence="3" id="KW-1185">Reference proteome</keyword>
<dbReference type="InterPro" id="IPR050982">
    <property type="entry name" value="Auxin_biosynth/cation_transpt"/>
</dbReference>
<dbReference type="GO" id="GO:0050661">
    <property type="term" value="F:NADP binding"/>
    <property type="evidence" value="ECO:0007669"/>
    <property type="project" value="InterPro"/>
</dbReference>
<evidence type="ECO:0000256" key="1">
    <source>
        <dbReference type="ARBA" id="ARBA00023002"/>
    </source>
</evidence>
<gene>
    <name evidence="2" type="ORF">HP552_09055</name>
</gene>
<dbReference type="PRINTS" id="PR00469">
    <property type="entry name" value="PNDRDTASEII"/>
</dbReference>
<evidence type="ECO:0000313" key="2">
    <source>
        <dbReference type="EMBL" id="NUU75376.1"/>
    </source>
</evidence>
<dbReference type="InterPro" id="IPR036188">
    <property type="entry name" value="FAD/NAD-bd_sf"/>
</dbReference>
<protein>
    <submittedName>
        <fullName evidence="2">NAD(P)/FAD-dependent oxidoreductase</fullName>
    </submittedName>
</protein>
<dbReference type="GO" id="GO:0004497">
    <property type="term" value="F:monooxygenase activity"/>
    <property type="evidence" value="ECO:0007669"/>
    <property type="project" value="TreeGrafter"/>
</dbReference>
<dbReference type="PANTHER" id="PTHR43539">
    <property type="entry name" value="FLAVIN-BINDING MONOOXYGENASE-LIKE PROTEIN (AFU_ORTHOLOGUE AFUA_4G09220)"/>
    <property type="match status" value="1"/>
</dbReference>